<dbReference type="CTD" id="36374916"/>
<evidence type="ECO:0000256" key="2">
    <source>
        <dbReference type="ARBA" id="ARBA00022946"/>
    </source>
</evidence>
<evidence type="ECO:0000313" key="5">
    <source>
        <dbReference type="WBParaSite" id="SRAE_1000082100.1"/>
    </source>
</evidence>
<keyword evidence="2" id="KW-0809">Transit peptide</keyword>
<dbReference type="RefSeq" id="XP_024501753.1">
    <property type="nucleotide sequence ID" value="XM_024647702.1"/>
</dbReference>
<reference evidence="3" key="2">
    <citation type="submission" date="2014-09" db="EMBL/GenBank/DDBJ databases">
        <authorList>
            <person name="Aslett A.Martin."/>
        </authorList>
    </citation>
    <scope>NUCLEOTIDE SEQUENCE</scope>
    <source>
        <strain evidence="3">ED321 Heterogonic</strain>
    </source>
</reference>
<dbReference type="AlphaFoldDB" id="A0A090KYN8"/>
<keyword evidence="4" id="KW-1185">Reference proteome</keyword>
<evidence type="ECO:0000256" key="1">
    <source>
        <dbReference type="ARBA" id="ARBA00007692"/>
    </source>
</evidence>
<evidence type="ECO:0000313" key="3">
    <source>
        <dbReference type="EMBL" id="CEF62551.1"/>
    </source>
</evidence>
<proteinExistence type="inferred from homology"/>
<dbReference type="GO" id="GO:0061668">
    <property type="term" value="P:mitochondrial ribosome assembly"/>
    <property type="evidence" value="ECO:0007669"/>
    <property type="project" value="TreeGrafter"/>
</dbReference>
<reference evidence="4" key="1">
    <citation type="submission" date="2014-09" db="EMBL/GenBank/DDBJ databases">
        <authorList>
            <person name="Martin A.A."/>
        </authorList>
    </citation>
    <scope>NUCLEOTIDE SEQUENCE</scope>
    <source>
        <strain evidence="4">ED321</strain>
    </source>
</reference>
<name>A0A090KYN8_STRRB</name>
<dbReference type="InterPro" id="IPR003690">
    <property type="entry name" value="MTERF"/>
</dbReference>
<dbReference type="SMART" id="SM00733">
    <property type="entry name" value="Mterf"/>
    <property type="match status" value="4"/>
</dbReference>
<evidence type="ECO:0000313" key="6">
    <source>
        <dbReference type="WormBase" id="SRAE_1000082100"/>
    </source>
</evidence>
<dbReference type="STRING" id="34506.A0A090KYN8"/>
<dbReference type="OrthoDB" id="637682at2759"/>
<evidence type="ECO:0000313" key="4">
    <source>
        <dbReference type="Proteomes" id="UP000035682"/>
    </source>
</evidence>
<sequence>MNRFGIHLKFVKRNFFSYRGLRWKSESIEIPQKECLVVDENRLVKNKPSEESLIEKYKELIFNDPVVKDAQLYMTPIDRDNKKNNFRRIIYNEGELDNTDLSKPPSPNNPHPFDPNKYLPPTHGRSLATYINHLPLLQNLVDIGVDLLDIDTNTKIGKHIVRLNWENDVLPKIKWLVEDVGVDVIELGDYLTRNPYFMLQDLNDMKVRVNYLSIKKFKKNEIAKIITESRYWINNQVQIIDKRLGWLQKTFKCKPVEIRNVIVKEPRVIMYGTGPIQRIVQLLGESEFLVYEQRHILLTDPRVFMMDESHIQITLAFCKNQMKLENKQIREYPLVLRCPIAGLKRRHTFLKHLKLAQYNPDEDNCVSLELFLHPSDKVFAEKAGRVTVDVYNNFIKQF</sequence>
<dbReference type="GO" id="GO:0006390">
    <property type="term" value="P:mitochondrial transcription"/>
    <property type="evidence" value="ECO:0007669"/>
    <property type="project" value="TreeGrafter"/>
</dbReference>
<dbReference type="Pfam" id="PF02536">
    <property type="entry name" value="mTERF"/>
    <property type="match status" value="1"/>
</dbReference>
<accession>A0A090KYN8</accession>
<dbReference type="OMA" id="NPFWLMF"/>
<dbReference type="GeneID" id="36374916"/>
<dbReference type="WormBase" id="SRAE_1000082100">
    <property type="protein sequence ID" value="SRP00303"/>
    <property type="gene ID" value="WBGene00257421"/>
</dbReference>
<dbReference type="Gene3D" id="1.25.70.10">
    <property type="entry name" value="Transcription termination factor 3, mitochondrial"/>
    <property type="match status" value="1"/>
</dbReference>
<organism evidence="3">
    <name type="scientific">Strongyloides ratti</name>
    <name type="common">Parasitic roundworm</name>
    <dbReference type="NCBI Taxonomy" id="34506"/>
    <lineage>
        <taxon>Eukaryota</taxon>
        <taxon>Metazoa</taxon>
        <taxon>Ecdysozoa</taxon>
        <taxon>Nematoda</taxon>
        <taxon>Chromadorea</taxon>
        <taxon>Rhabditida</taxon>
        <taxon>Tylenchina</taxon>
        <taxon>Panagrolaimomorpha</taxon>
        <taxon>Strongyloidoidea</taxon>
        <taxon>Strongyloididae</taxon>
        <taxon>Strongyloides</taxon>
    </lineage>
</organism>
<dbReference type="PANTHER" id="PTHR13068">
    <property type="entry name" value="CGI-12 PROTEIN-RELATED"/>
    <property type="match status" value="1"/>
</dbReference>
<dbReference type="WBParaSite" id="SRAE_1000082100.1">
    <property type="protein sequence ID" value="SRAE_1000082100.1"/>
    <property type="gene ID" value="WBGene00257421"/>
</dbReference>
<dbReference type="GO" id="GO:0003676">
    <property type="term" value="F:nucleic acid binding"/>
    <property type="evidence" value="ECO:0007669"/>
    <property type="project" value="InterPro"/>
</dbReference>
<gene>
    <name evidence="3 5 6" type="ORF">SRAE_1000082100</name>
</gene>
<protein>
    <submittedName>
        <fullName evidence="3 5">LD27042p</fullName>
    </submittedName>
</protein>
<dbReference type="PANTHER" id="PTHR13068:SF112">
    <property type="entry name" value="TRANSCRIPTION TERMINATION FACTOR 3, MITOCHONDRIAL"/>
    <property type="match status" value="1"/>
</dbReference>
<dbReference type="EMBL" id="LN609528">
    <property type="protein sequence ID" value="CEF62551.1"/>
    <property type="molecule type" value="Genomic_DNA"/>
</dbReference>
<reference evidence="5" key="3">
    <citation type="submission" date="2020-12" db="UniProtKB">
        <authorList>
            <consortium name="WormBaseParasite"/>
        </authorList>
    </citation>
    <scope>IDENTIFICATION</scope>
</reference>
<comment type="similarity">
    <text evidence="1">Belongs to the mTERF family.</text>
</comment>
<dbReference type="GO" id="GO:0005739">
    <property type="term" value="C:mitochondrion"/>
    <property type="evidence" value="ECO:0007669"/>
    <property type="project" value="TreeGrafter"/>
</dbReference>
<dbReference type="Proteomes" id="UP000035682">
    <property type="component" value="Unplaced"/>
</dbReference>
<dbReference type="InterPro" id="IPR038538">
    <property type="entry name" value="MTERF_sf"/>
</dbReference>